<evidence type="ECO:0000313" key="3">
    <source>
        <dbReference type="Proteomes" id="UP000191672"/>
    </source>
</evidence>
<sequence length="255" mass="26850">MHCFMAILVSGLSIGGHEPWVGLPLTRAAQAAGHKVIATSRNPSRTPDLVAEIESKEGKWVQLDVDSRGCGNVTTDLESSSEHIDVMAVLPHIRQRKSGAIINMSSGTSLDGIPAMGVYAGAKAGMNALTKILAKEVTPFNIRTLTVILGTFNTNIPNSVVSCETPPLEDYKGTLTKLVQVLLVSGNIKPKSDKDKAVQAVFQVVADEGIGEGKQIEKLLPLGSGMTPHLKGVLDYLGNAVDVSGSVTNSVDVAK</sequence>
<dbReference type="InterPro" id="IPR051911">
    <property type="entry name" value="SDR_oxidoreductase"/>
</dbReference>
<proteinExistence type="predicted"/>
<dbReference type="InterPro" id="IPR036291">
    <property type="entry name" value="NAD(P)-bd_dom_sf"/>
</dbReference>
<dbReference type="AlphaFoldDB" id="A0A1V6PYY3"/>
<comment type="caution">
    <text evidence="2">The sequence shown here is derived from an EMBL/GenBank/DDBJ whole genome shotgun (WGS) entry which is preliminary data.</text>
</comment>
<dbReference type="PANTHER" id="PTHR43976">
    <property type="entry name" value="SHORT CHAIN DEHYDROGENASE"/>
    <property type="match status" value="1"/>
</dbReference>
<protein>
    <submittedName>
        <fullName evidence="2">Uncharacterized protein</fullName>
    </submittedName>
</protein>
<dbReference type="InterPro" id="IPR020904">
    <property type="entry name" value="Sc_DH/Rdtase_CS"/>
</dbReference>
<dbReference type="PRINTS" id="PR00081">
    <property type="entry name" value="GDHRDH"/>
</dbReference>
<dbReference type="Proteomes" id="UP000191672">
    <property type="component" value="Unassembled WGS sequence"/>
</dbReference>
<dbReference type="PANTHER" id="PTHR43976:SF6">
    <property type="entry name" value="OXIDOREDUCTASE, PUTATIVE (AFU_ORTHOLOGUE AFUA_1G13950)-RELATED"/>
    <property type="match status" value="1"/>
</dbReference>
<keyword evidence="3" id="KW-1185">Reference proteome</keyword>
<evidence type="ECO:0000313" key="2">
    <source>
        <dbReference type="EMBL" id="OQD82228.1"/>
    </source>
</evidence>
<dbReference type="PROSITE" id="PS00061">
    <property type="entry name" value="ADH_SHORT"/>
    <property type="match status" value="1"/>
</dbReference>
<evidence type="ECO:0000256" key="1">
    <source>
        <dbReference type="ARBA" id="ARBA00022857"/>
    </source>
</evidence>
<gene>
    <name evidence="2" type="ORF">PENANT_c022G00691</name>
</gene>
<dbReference type="Pfam" id="PF00106">
    <property type="entry name" value="adh_short"/>
    <property type="match status" value="1"/>
</dbReference>
<accession>A0A1V6PYY3</accession>
<reference evidence="3" key="1">
    <citation type="journal article" date="2017" name="Nat. Microbiol.">
        <title>Global analysis of biosynthetic gene clusters reveals vast potential of secondary metabolite production in Penicillium species.</title>
        <authorList>
            <person name="Nielsen J.C."/>
            <person name="Grijseels S."/>
            <person name="Prigent S."/>
            <person name="Ji B."/>
            <person name="Dainat J."/>
            <person name="Nielsen K.F."/>
            <person name="Frisvad J.C."/>
            <person name="Workman M."/>
            <person name="Nielsen J."/>
        </authorList>
    </citation>
    <scope>NUCLEOTIDE SEQUENCE [LARGE SCALE GENOMIC DNA]</scope>
    <source>
        <strain evidence="3">IBT 31811</strain>
    </source>
</reference>
<dbReference type="InterPro" id="IPR002347">
    <property type="entry name" value="SDR_fam"/>
</dbReference>
<dbReference type="EMBL" id="MDYN01000022">
    <property type="protein sequence ID" value="OQD82228.1"/>
    <property type="molecule type" value="Genomic_DNA"/>
</dbReference>
<organism evidence="2 3">
    <name type="scientific">Penicillium antarcticum</name>
    <dbReference type="NCBI Taxonomy" id="416450"/>
    <lineage>
        <taxon>Eukaryota</taxon>
        <taxon>Fungi</taxon>
        <taxon>Dikarya</taxon>
        <taxon>Ascomycota</taxon>
        <taxon>Pezizomycotina</taxon>
        <taxon>Eurotiomycetes</taxon>
        <taxon>Eurotiomycetidae</taxon>
        <taxon>Eurotiales</taxon>
        <taxon>Aspergillaceae</taxon>
        <taxon>Penicillium</taxon>
    </lineage>
</organism>
<name>A0A1V6PYY3_9EURO</name>
<dbReference type="SUPFAM" id="SSF51735">
    <property type="entry name" value="NAD(P)-binding Rossmann-fold domains"/>
    <property type="match status" value="1"/>
</dbReference>
<dbReference type="Gene3D" id="3.40.50.720">
    <property type="entry name" value="NAD(P)-binding Rossmann-like Domain"/>
    <property type="match status" value="2"/>
</dbReference>
<dbReference type="STRING" id="416450.A0A1V6PYY3"/>
<keyword evidence="1" id="KW-0521">NADP</keyword>